<keyword evidence="3" id="KW-1015">Disulfide bond</keyword>
<keyword evidence="2" id="KW-0186">Copper</keyword>
<feature type="domain" description="Phytocyanin" evidence="7">
    <location>
        <begin position="30"/>
        <end position="125"/>
    </location>
</feature>
<proteinExistence type="predicted"/>
<feature type="chain" id="PRO_5043639874" description="Basic blue protein" evidence="6">
    <location>
        <begin position="30"/>
        <end position="125"/>
    </location>
</feature>
<dbReference type="FunFam" id="2.60.40.420:FF:000013">
    <property type="entry name" value="basic blue protein-like"/>
    <property type="match status" value="1"/>
</dbReference>
<dbReference type="CDD" id="cd11013">
    <property type="entry name" value="Plantacyanin"/>
    <property type="match status" value="1"/>
</dbReference>
<evidence type="ECO:0000256" key="6">
    <source>
        <dbReference type="SAM" id="SignalP"/>
    </source>
</evidence>
<keyword evidence="1" id="KW-0479">Metal-binding</keyword>
<dbReference type="EMBL" id="OX459122">
    <property type="protein sequence ID" value="CAI9107450.1"/>
    <property type="molecule type" value="Genomic_DNA"/>
</dbReference>
<dbReference type="InterPro" id="IPR039391">
    <property type="entry name" value="Phytocyanin-like"/>
</dbReference>
<protein>
    <recommendedName>
        <fullName evidence="4">Basic blue protein</fullName>
    </recommendedName>
    <alternativeName>
        <fullName evidence="5">Plantacyanin</fullName>
    </alternativeName>
</protein>
<evidence type="ECO:0000313" key="9">
    <source>
        <dbReference type="Proteomes" id="UP001161247"/>
    </source>
</evidence>
<reference evidence="8" key="1">
    <citation type="submission" date="2023-03" db="EMBL/GenBank/DDBJ databases">
        <authorList>
            <person name="Julca I."/>
        </authorList>
    </citation>
    <scope>NUCLEOTIDE SEQUENCE</scope>
</reference>
<evidence type="ECO:0000256" key="4">
    <source>
        <dbReference type="ARBA" id="ARBA00071970"/>
    </source>
</evidence>
<keyword evidence="6" id="KW-0732">Signal</keyword>
<evidence type="ECO:0000256" key="1">
    <source>
        <dbReference type="ARBA" id="ARBA00022723"/>
    </source>
</evidence>
<dbReference type="Gene3D" id="2.60.40.420">
    <property type="entry name" value="Cupredoxins - blue copper proteins"/>
    <property type="match status" value="1"/>
</dbReference>
<sequence length="125" mass="13251">MYSQGRSSAMRTAVSAILIVFLLSVQAQAARYDVGGSSGWGFSTGNWASGKNFKAGDILIFNYDPSLHNVVEVDANGYKGCSSSAKAKTYSSGKDRIKLVKGKHYFICSFAGHCGGGVKIEVNAL</sequence>
<dbReference type="PANTHER" id="PTHR33021:SF9">
    <property type="entry name" value="PUTATIVE, EXPRESSED-RELATED"/>
    <property type="match status" value="1"/>
</dbReference>
<evidence type="ECO:0000256" key="3">
    <source>
        <dbReference type="ARBA" id="ARBA00023157"/>
    </source>
</evidence>
<dbReference type="PANTHER" id="PTHR33021">
    <property type="entry name" value="BLUE COPPER PROTEIN"/>
    <property type="match status" value="1"/>
</dbReference>
<dbReference type="GO" id="GO:0046872">
    <property type="term" value="F:metal ion binding"/>
    <property type="evidence" value="ECO:0007669"/>
    <property type="project" value="UniProtKB-KW"/>
</dbReference>
<dbReference type="PROSITE" id="PS51485">
    <property type="entry name" value="PHYTOCYANIN"/>
    <property type="match status" value="1"/>
</dbReference>
<evidence type="ECO:0000259" key="7">
    <source>
        <dbReference type="PROSITE" id="PS51485"/>
    </source>
</evidence>
<dbReference type="InterPro" id="IPR003245">
    <property type="entry name" value="Phytocyanin_dom"/>
</dbReference>
<dbReference type="Proteomes" id="UP001161247">
    <property type="component" value="Chromosome 5"/>
</dbReference>
<accession>A0AAV1DI72</accession>
<evidence type="ECO:0000256" key="2">
    <source>
        <dbReference type="ARBA" id="ARBA00023008"/>
    </source>
</evidence>
<dbReference type="Pfam" id="PF02298">
    <property type="entry name" value="Cu_bind_like"/>
    <property type="match status" value="1"/>
</dbReference>
<dbReference type="SUPFAM" id="SSF49503">
    <property type="entry name" value="Cupredoxins"/>
    <property type="match status" value="1"/>
</dbReference>
<organism evidence="8 9">
    <name type="scientific">Oldenlandia corymbosa var. corymbosa</name>
    <dbReference type="NCBI Taxonomy" id="529605"/>
    <lineage>
        <taxon>Eukaryota</taxon>
        <taxon>Viridiplantae</taxon>
        <taxon>Streptophyta</taxon>
        <taxon>Embryophyta</taxon>
        <taxon>Tracheophyta</taxon>
        <taxon>Spermatophyta</taxon>
        <taxon>Magnoliopsida</taxon>
        <taxon>eudicotyledons</taxon>
        <taxon>Gunneridae</taxon>
        <taxon>Pentapetalae</taxon>
        <taxon>asterids</taxon>
        <taxon>lamiids</taxon>
        <taxon>Gentianales</taxon>
        <taxon>Rubiaceae</taxon>
        <taxon>Rubioideae</taxon>
        <taxon>Spermacoceae</taxon>
        <taxon>Hedyotis-Oldenlandia complex</taxon>
        <taxon>Oldenlandia</taxon>
    </lineage>
</organism>
<evidence type="ECO:0000313" key="8">
    <source>
        <dbReference type="EMBL" id="CAI9107450.1"/>
    </source>
</evidence>
<dbReference type="InterPro" id="IPR041844">
    <property type="entry name" value="Plantacyanin"/>
</dbReference>
<gene>
    <name evidence="8" type="ORF">OLC1_LOCUS15765</name>
</gene>
<evidence type="ECO:0000256" key="5">
    <source>
        <dbReference type="ARBA" id="ARBA00082491"/>
    </source>
</evidence>
<dbReference type="InterPro" id="IPR008972">
    <property type="entry name" value="Cupredoxin"/>
</dbReference>
<dbReference type="GO" id="GO:0005886">
    <property type="term" value="C:plasma membrane"/>
    <property type="evidence" value="ECO:0007669"/>
    <property type="project" value="TreeGrafter"/>
</dbReference>
<feature type="signal peptide" evidence="6">
    <location>
        <begin position="1"/>
        <end position="29"/>
    </location>
</feature>
<dbReference type="GO" id="GO:0009055">
    <property type="term" value="F:electron transfer activity"/>
    <property type="evidence" value="ECO:0007669"/>
    <property type="project" value="InterPro"/>
</dbReference>
<keyword evidence="9" id="KW-1185">Reference proteome</keyword>
<dbReference type="AlphaFoldDB" id="A0AAV1DI72"/>
<name>A0AAV1DI72_OLDCO</name>